<feature type="non-terminal residue" evidence="1">
    <location>
        <position position="1"/>
    </location>
</feature>
<evidence type="ECO:0000313" key="1">
    <source>
        <dbReference type="EMBL" id="MCE2054927.1"/>
    </source>
</evidence>
<reference evidence="1 2" key="1">
    <citation type="journal article" date="2021" name="BMC Genomics">
        <title>Datura genome reveals duplications of psychoactive alkaloid biosynthetic genes and high mutation rate following tissue culture.</title>
        <authorList>
            <person name="Rajewski A."/>
            <person name="Carter-House D."/>
            <person name="Stajich J."/>
            <person name="Litt A."/>
        </authorList>
    </citation>
    <scope>NUCLEOTIDE SEQUENCE [LARGE SCALE GENOMIC DNA]</scope>
    <source>
        <strain evidence="1">AR-01</strain>
    </source>
</reference>
<accession>A0ABS8VY26</accession>
<protein>
    <submittedName>
        <fullName evidence="1">Uncharacterized protein</fullName>
    </submittedName>
</protein>
<gene>
    <name evidence="1" type="ORF">HAX54_041663</name>
</gene>
<feature type="non-terminal residue" evidence="1">
    <location>
        <position position="125"/>
    </location>
</feature>
<evidence type="ECO:0000313" key="2">
    <source>
        <dbReference type="Proteomes" id="UP000823775"/>
    </source>
</evidence>
<name>A0ABS8VY26_DATST</name>
<sequence>RTDLSLSYPYTTTPFNEPSHLRWVVSLPVVSLRNPEHYSKSLPMMLQYGLYNLENVKCWAPVMFKVAGHHSLDGQSTLASFLTKEVSKILGTLMFKVMGRHPLDEPSTLTSNAKRPSDLGTLFLV</sequence>
<keyword evidence="2" id="KW-1185">Reference proteome</keyword>
<dbReference type="EMBL" id="JACEIK010006025">
    <property type="protein sequence ID" value="MCE2054927.1"/>
    <property type="molecule type" value="Genomic_DNA"/>
</dbReference>
<dbReference type="Proteomes" id="UP000823775">
    <property type="component" value="Unassembled WGS sequence"/>
</dbReference>
<organism evidence="1 2">
    <name type="scientific">Datura stramonium</name>
    <name type="common">Jimsonweed</name>
    <name type="synonym">Common thornapple</name>
    <dbReference type="NCBI Taxonomy" id="4076"/>
    <lineage>
        <taxon>Eukaryota</taxon>
        <taxon>Viridiplantae</taxon>
        <taxon>Streptophyta</taxon>
        <taxon>Embryophyta</taxon>
        <taxon>Tracheophyta</taxon>
        <taxon>Spermatophyta</taxon>
        <taxon>Magnoliopsida</taxon>
        <taxon>eudicotyledons</taxon>
        <taxon>Gunneridae</taxon>
        <taxon>Pentapetalae</taxon>
        <taxon>asterids</taxon>
        <taxon>lamiids</taxon>
        <taxon>Solanales</taxon>
        <taxon>Solanaceae</taxon>
        <taxon>Solanoideae</taxon>
        <taxon>Datureae</taxon>
        <taxon>Datura</taxon>
    </lineage>
</organism>
<comment type="caution">
    <text evidence="1">The sequence shown here is derived from an EMBL/GenBank/DDBJ whole genome shotgun (WGS) entry which is preliminary data.</text>
</comment>
<proteinExistence type="predicted"/>